<protein>
    <submittedName>
        <fullName evidence="1">Uncharacterized protein</fullName>
    </submittedName>
</protein>
<evidence type="ECO:0000313" key="1">
    <source>
        <dbReference type="EMBL" id="KKK57518.1"/>
    </source>
</evidence>
<name>A0A0F8WLF6_9ZZZZ</name>
<comment type="caution">
    <text evidence="1">The sequence shown here is derived from an EMBL/GenBank/DDBJ whole genome shotgun (WGS) entry which is preliminary data.</text>
</comment>
<proteinExistence type="predicted"/>
<organism evidence="1">
    <name type="scientific">marine sediment metagenome</name>
    <dbReference type="NCBI Taxonomy" id="412755"/>
    <lineage>
        <taxon>unclassified sequences</taxon>
        <taxon>metagenomes</taxon>
        <taxon>ecological metagenomes</taxon>
    </lineage>
</organism>
<dbReference type="EMBL" id="LAZR01064438">
    <property type="protein sequence ID" value="KKK57518.1"/>
    <property type="molecule type" value="Genomic_DNA"/>
</dbReference>
<accession>A0A0F8WLF6</accession>
<gene>
    <name evidence="1" type="ORF">LCGC14_3053650</name>
</gene>
<feature type="non-terminal residue" evidence="1">
    <location>
        <position position="94"/>
    </location>
</feature>
<reference evidence="1" key="1">
    <citation type="journal article" date="2015" name="Nature">
        <title>Complex archaea that bridge the gap between prokaryotes and eukaryotes.</title>
        <authorList>
            <person name="Spang A."/>
            <person name="Saw J.H."/>
            <person name="Jorgensen S.L."/>
            <person name="Zaremba-Niedzwiedzka K."/>
            <person name="Martijn J."/>
            <person name="Lind A.E."/>
            <person name="van Eijk R."/>
            <person name="Schleper C."/>
            <person name="Guy L."/>
            <person name="Ettema T.J."/>
        </authorList>
    </citation>
    <scope>NUCLEOTIDE SEQUENCE</scope>
</reference>
<dbReference type="AlphaFoldDB" id="A0A0F8WLF6"/>
<sequence>MAFPTSPSNGDEYTNALGTVYKYLTADDKWYIISAPINLNDLTEKNHVSLAAKNGEADIQHLTAAQVAALHAVEDKTRTAAMQLIPDSGATWAA</sequence>